<dbReference type="SUPFAM" id="SSF54857">
    <property type="entry name" value="DNA damage-inducible protein DinI"/>
    <property type="match status" value="1"/>
</dbReference>
<accession>A0A0A2RD36</accession>
<name>A0A0A2RD36_MORMO</name>
<dbReference type="PATRIC" id="fig|582.24.peg.5944"/>
<evidence type="ECO:0000313" key="2">
    <source>
        <dbReference type="EMBL" id="MDS0897963.1"/>
    </source>
</evidence>
<dbReference type="OrthoDB" id="6461025at2"/>
<gene>
    <name evidence="2" type="ORF">OSC06_08255</name>
    <name evidence="1" type="ORF">UA45_18630</name>
</gene>
<dbReference type="EMBL" id="JZSH01000322">
    <property type="protein sequence ID" value="KJF76442.1"/>
    <property type="molecule type" value="Genomic_DNA"/>
</dbReference>
<dbReference type="AlphaFoldDB" id="A0A0A2RD36"/>
<evidence type="ECO:0000313" key="1">
    <source>
        <dbReference type="EMBL" id="KJF76442.1"/>
    </source>
</evidence>
<dbReference type="Proteomes" id="UP000032582">
    <property type="component" value="Unassembled WGS sequence"/>
</dbReference>
<evidence type="ECO:0000313" key="3">
    <source>
        <dbReference type="Proteomes" id="UP000032582"/>
    </source>
</evidence>
<comment type="caution">
    <text evidence="1">The sequence shown here is derived from an EMBL/GenBank/DDBJ whole genome shotgun (WGS) entry which is preliminary data.</text>
</comment>
<dbReference type="InterPro" id="IPR036687">
    <property type="entry name" value="DinI-like_sf"/>
</dbReference>
<dbReference type="Gene3D" id="3.30.910.10">
    <property type="entry name" value="DinI-like"/>
    <property type="match status" value="1"/>
</dbReference>
<dbReference type="InterPro" id="IPR010391">
    <property type="entry name" value="DNA_damage-inducible_DinI-like"/>
</dbReference>
<dbReference type="RefSeq" id="WP_036406776.1">
    <property type="nucleotide sequence ID" value="NZ_BGLW01000018.1"/>
</dbReference>
<organism evidence="1 3">
    <name type="scientific">Morganella morganii</name>
    <name type="common">Proteus morganii</name>
    <dbReference type="NCBI Taxonomy" id="582"/>
    <lineage>
        <taxon>Bacteria</taxon>
        <taxon>Pseudomonadati</taxon>
        <taxon>Pseudomonadota</taxon>
        <taxon>Gammaproteobacteria</taxon>
        <taxon>Enterobacterales</taxon>
        <taxon>Morganellaceae</taxon>
        <taxon>Morganella</taxon>
    </lineage>
</organism>
<sequence>MPRIEILFDKENKPNPSEKVRNALREQILQKIGDKYGQLNIRVALSTSQSLMITGTKNADETEEINEIIQEIWLDDTWVPA</sequence>
<dbReference type="EMBL" id="JAPKIY010000013">
    <property type="protein sequence ID" value="MDS0897963.1"/>
    <property type="molecule type" value="Genomic_DNA"/>
</dbReference>
<reference evidence="1 3" key="1">
    <citation type="submission" date="2015-02" db="EMBL/GenBank/DDBJ databases">
        <title>Whole genome shotgun sequencing of cultured foodborne pathogen.</title>
        <authorList>
            <person name="Timme R."/>
            <person name="Allard M.W."/>
            <person name="Strain E."/>
            <person name="Evans P.S."/>
            <person name="Brown E."/>
        </authorList>
    </citation>
    <scope>NUCLEOTIDE SEQUENCE [LARGE SCALE GENOMIC DNA]</scope>
    <source>
        <strain evidence="1 3">GCSL-TSO-24</strain>
    </source>
</reference>
<dbReference type="Pfam" id="PF06183">
    <property type="entry name" value="DinI"/>
    <property type="match status" value="1"/>
</dbReference>
<dbReference type="Proteomes" id="UP001182247">
    <property type="component" value="Unassembled WGS sequence"/>
</dbReference>
<reference evidence="2" key="2">
    <citation type="submission" date="2023-02" db="EMBL/GenBank/DDBJ databases">
        <title>Detection, antimicrobial susceptibility and genomic characterization of NDM-producing species of Morganellaceae, Yersiniaceae, and Enterobacteriaceae other than Klebsiella.</title>
        <authorList>
            <person name="Camargo C.H."/>
            <person name="Sacchi C.T."/>
            <person name="Campos K.R."/>
        </authorList>
    </citation>
    <scope>NUCLEOTIDE SEQUENCE</scope>
    <source>
        <strain evidence="2">1189_21</strain>
    </source>
</reference>
<proteinExistence type="predicted"/>
<protein>
    <submittedName>
        <fullName evidence="2">DinI-like family protein</fullName>
    </submittedName>
    <submittedName>
        <fullName evidence="1">Protein ImpC</fullName>
    </submittedName>
</protein>